<feature type="compositionally biased region" description="Acidic residues" evidence="1">
    <location>
        <begin position="430"/>
        <end position="440"/>
    </location>
</feature>
<feature type="region of interest" description="Disordered" evidence="1">
    <location>
        <begin position="474"/>
        <end position="512"/>
    </location>
</feature>
<organism evidence="2 3">
    <name type="scientific">Mycobacterium parmense</name>
    <dbReference type="NCBI Taxonomy" id="185642"/>
    <lineage>
        <taxon>Bacteria</taxon>
        <taxon>Bacillati</taxon>
        <taxon>Actinomycetota</taxon>
        <taxon>Actinomycetes</taxon>
        <taxon>Mycobacteriales</taxon>
        <taxon>Mycobacteriaceae</taxon>
        <taxon>Mycobacterium</taxon>
        <taxon>Mycobacterium simiae complex</taxon>
    </lineage>
</organism>
<evidence type="ECO:0000256" key="1">
    <source>
        <dbReference type="SAM" id="MobiDB-lite"/>
    </source>
</evidence>
<evidence type="ECO:0000313" key="2">
    <source>
        <dbReference type="EMBL" id="BBZ45454.1"/>
    </source>
</evidence>
<feature type="compositionally biased region" description="Polar residues" evidence="1">
    <location>
        <begin position="107"/>
        <end position="138"/>
    </location>
</feature>
<protein>
    <recommendedName>
        <fullName evidence="4">Helix-turn-helix domain-containing protein</fullName>
    </recommendedName>
</protein>
<gene>
    <name evidence="2" type="ORF">MPRM_27350</name>
</gene>
<keyword evidence="3" id="KW-1185">Reference proteome</keyword>
<feature type="region of interest" description="Disordered" evidence="1">
    <location>
        <begin position="417"/>
        <end position="458"/>
    </location>
</feature>
<proteinExistence type="predicted"/>
<evidence type="ECO:0008006" key="4">
    <source>
        <dbReference type="Google" id="ProtNLM"/>
    </source>
</evidence>
<dbReference type="SUPFAM" id="SSF46785">
    <property type="entry name" value="Winged helix' DNA-binding domain"/>
    <property type="match status" value="1"/>
</dbReference>
<evidence type="ECO:0000313" key="3">
    <source>
        <dbReference type="Proteomes" id="UP000467105"/>
    </source>
</evidence>
<dbReference type="InterPro" id="IPR036390">
    <property type="entry name" value="WH_DNA-bd_sf"/>
</dbReference>
<accession>A0A7I7YWV9</accession>
<feature type="region of interest" description="Disordered" evidence="1">
    <location>
        <begin position="90"/>
        <end position="142"/>
    </location>
</feature>
<sequence>MNDRAMPNIDLGVLAAVGMKAAKVHAVLAANDLGEGIQLTHKEIARDAGIPYRTTRRCLDKLRDAGLLKQECRYRDNWQQANLYQIPAGTLPAQRTPDPCPEVDRPLSTSGQPIGTRSSDISSLTVVTQQEESASGLPSDTPAGSAALRAALGTAGAPAELLAGQRLDTWPHSAEPLPVPAHTPGREGTGRKWTRLSETCREADWLVTYFHGFVLPRHNAERAAKSWKAVDSVGPRRLGQWHRSAVELVLDHPLVDVVKIVDWIFVRCDGYLPESAVEKEKDRKLTRLRQILNSYDALREAMAGISPVPVKPMKRREPPDEAVIDGLVAQFAEFRAALGDRRVSDARKASWAKTFRIMLRKHSHDEIKAVLEAVRECPEYVDQRRYKDAYDFNRRPEEWTRLQGHVLNHELMKASRAAKPQVVVPSAKADDDDWRDEDDDWRSWRSSGPRPGGQAIDFSSPENIELRRLRYTGREGDHHRQLAPATAPPPSQPGAGDRAARTERFAPRSPEVAAEVVTLPEWETAISDVRPQQR</sequence>
<dbReference type="EMBL" id="AP022614">
    <property type="protein sequence ID" value="BBZ45454.1"/>
    <property type="molecule type" value="Genomic_DNA"/>
</dbReference>
<dbReference type="Proteomes" id="UP000467105">
    <property type="component" value="Chromosome"/>
</dbReference>
<name>A0A7I7YWV9_9MYCO</name>
<reference evidence="2 3" key="1">
    <citation type="journal article" date="2019" name="Emerg. Microbes Infect.">
        <title>Comprehensive subspecies identification of 175 nontuberculous mycobacteria species based on 7547 genomic profiles.</title>
        <authorList>
            <person name="Matsumoto Y."/>
            <person name="Kinjo T."/>
            <person name="Motooka D."/>
            <person name="Nabeya D."/>
            <person name="Jung N."/>
            <person name="Uechi K."/>
            <person name="Horii T."/>
            <person name="Iida T."/>
            <person name="Fujita J."/>
            <person name="Nakamura S."/>
        </authorList>
    </citation>
    <scope>NUCLEOTIDE SEQUENCE [LARGE SCALE GENOMIC DNA]</scope>
    <source>
        <strain evidence="2 3">JCM 14742</strain>
    </source>
</reference>
<dbReference type="AlphaFoldDB" id="A0A7I7YWV9"/>